<name>A0A4C1YCU6_EUMVA</name>
<organism evidence="1 2">
    <name type="scientific">Eumeta variegata</name>
    <name type="common">Bagworm moth</name>
    <name type="synonym">Eumeta japonica</name>
    <dbReference type="NCBI Taxonomy" id="151549"/>
    <lineage>
        <taxon>Eukaryota</taxon>
        <taxon>Metazoa</taxon>
        <taxon>Ecdysozoa</taxon>
        <taxon>Arthropoda</taxon>
        <taxon>Hexapoda</taxon>
        <taxon>Insecta</taxon>
        <taxon>Pterygota</taxon>
        <taxon>Neoptera</taxon>
        <taxon>Endopterygota</taxon>
        <taxon>Lepidoptera</taxon>
        <taxon>Glossata</taxon>
        <taxon>Ditrysia</taxon>
        <taxon>Tineoidea</taxon>
        <taxon>Psychidae</taxon>
        <taxon>Oiketicinae</taxon>
        <taxon>Eumeta</taxon>
    </lineage>
</organism>
<sequence length="136" mass="15193">MAAPPPLQADLSCSLPVEKFRPLVRVLAEILLLRLPRWGSRPHSALFPEGPSPRLLVYIIMILFLDATSSMLRASRELPAIAVTNAVKIRDRRLSVCSATEMQARSEWKLKKNIVGRFGLGLEHSKPLPSDCARLR</sequence>
<keyword evidence="2" id="KW-1185">Reference proteome</keyword>
<dbReference type="Proteomes" id="UP000299102">
    <property type="component" value="Unassembled WGS sequence"/>
</dbReference>
<protein>
    <submittedName>
        <fullName evidence="1">Uncharacterized protein</fullName>
    </submittedName>
</protein>
<accession>A0A4C1YCU6</accession>
<evidence type="ECO:0000313" key="1">
    <source>
        <dbReference type="EMBL" id="GBP72469.1"/>
    </source>
</evidence>
<dbReference type="EMBL" id="BGZK01001146">
    <property type="protein sequence ID" value="GBP72469.1"/>
    <property type="molecule type" value="Genomic_DNA"/>
</dbReference>
<dbReference type="AlphaFoldDB" id="A0A4C1YCU6"/>
<evidence type="ECO:0000313" key="2">
    <source>
        <dbReference type="Proteomes" id="UP000299102"/>
    </source>
</evidence>
<reference evidence="1 2" key="1">
    <citation type="journal article" date="2019" name="Commun. Biol.">
        <title>The bagworm genome reveals a unique fibroin gene that provides high tensile strength.</title>
        <authorList>
            <person name="Kono N."/>
            <person name="Nakamura H."/>
            <person name="Ohtoshi R."/>
            <person name="Tomita M."/>
            <person name="Numata K."/>
            <person name="Arakawa K."/>
        </authorList>
    </citation>
    <scope>NUCLEOTIDE SEQUENCE [LARGE SCALE GENOMIC DNA]</scope>
</reference>
<gene>
    <name evidence="1" type="ORF">EVAR_24381_1</name>
</gene>
<comment type="caution">
    <text evidence="1">The sequence shown here is derived from an EMBL/GenBank/DDBJ whole genome shotgun (WGS) entry which is preliminary data.</text>
</comment>
<proteinExistence type="predicted"/>